<dbReference type="Proteomes" id="UP000242791">
    <property type="component" value="Unassembled WGS sequence"/>
</dbReference>
<feature type="compositionally biased region" description="Basic and acidic residues" evidence="1">
    <location>
        <begin position="1"/>
        <end position="10"/>
    </location>
</feature>
<keyword evidence="3" id="KW-1185">Reference proteome</keyword>
<reference evidence="2 3" key="1">
    <citation type="submission" date="2015-08" db="EMBL/GenBank/DDBJ databases">
        <title>Emmonsia species relationships and genome sequence.</title>
        <authorList>
            <person name="Cuomo C.A."/>
            <person name="Schwartz I.S."/>
            <person name="Kenyon C."/>
            <person name="De Hoog G.S."/>
            <person name="Govender N.P."/>
            <person name="Botha A."/>
            <person name="Moreno L."/>
            <person name="De Vries M."/>
            <person name="Munoz J.F."/>
            <person name="Stielow J.B."/>
        </authorList>
    </citation>
    <scope>NUCLEOTIDE SEQUENCE [LARGE SCALE GENOMIC DNA]</scope>
    <source>
        <strain evidence="2 3">EI222</strain>
    </source>
</reference>
<dbReference type="AlphaFoldDB" id="A0A1J9PYW6"/>
<dbReference type="EMBL" id="LGTZ01001380">
    <property type="protein sequence ID" value="OJD21521.1"/>
    <property type="molecule type" value="Genomic_DNA"/>
</dbReference>
<accession>A0A1J9PYW6</accession>
<comment type="caution">
    <text evidence="2">The sequence shown here is derived from an EMBL/GenBank/DDBJ whole genome shotgun (WGS) entry which is preliminary data.</text>
</comment>
<gene>
    <name evidence="2" type="ORF">ACJ73_07137</name>
</gene>
<sequence>MSHHNGDKDTFLPIRPQKLTLRTANKEWPRKSLQKRKRVHRKKTRRGDLLLRTTAPLPLVELQHPTGQRQYPHPSSGPLKFQKAEDDQNPEENWQTLNEMN</sequence>
<evidence type="ECO:0000256" key="1">
    <source>
        <dbReference type="SAM" id="MobiDB-lite"/>
    </source>
</evidence>
<dbReference type="VEuPathDB" id="FungiDB:ACJ73_07137"/>
<feature type="compositionally biased region" description="Basic residues" evidence="1">
    <location>
        <begin position="32"/>
        <end position="45"/>
    </location>
</feature>
<feature type="region of interest" description="Disordered" evidence="1">
    <location>
        <begin position="1"/>
        <end position="101"/>
    </location>
</feature>
<evidence type="ECO:0000313" key="2">
    <source>
        <dbReference type="EMBL" id="OJD21521.1"/>
    </source>
</evidence>
<protein>
    <submittedName>
        <fullName evidence="2">Uncharacterized protein</fullName>
    </submittedName>
</protein>
<organism evidence="2 3">
    <name type="scientific">Blastomyces percursus</name>
    <dbReference type="NCBI Taxonomy" id="1658174"/>
    <lineage>
        <taxon>Eukaryota</taxon>
        <taxon>Fungi</taxon>
        <taxon>Dikarya</taxon>
        <taxon>Ascomycota</taxon>
        <taxon>Pezizomycotina</taxon>
        <taxon>Eurotiomycetes</taxon>
        <taxon>Eurotiomycetidae</taxon>
        <taxon>Onygenales</taxon>
        <taxon>Ajellomycetaceae</taxon>
        <taxon>Blastomyces</taxon>
    </lineage>
</organism>
<evidence type="ECO:0000313" key="3">
    <source>
        <dbReference type="Proteomes" id="UP000242791"/>
    </source>
</evidence>
<name>A0A1J9PYW6_9EURO</name>
<feature type="compositionally biased region" description="Polar residues" evidence="1">
    <location>
        <begin position="91"/>
        <end position="101"/>
    </location>
</feature>
<proteinExistence type="predicted"/>